<reference evidence="11" key="2">
    <citation type="submission" date="2021-05" db="UniProtKB">
        <authorList>
            <consortium name="EnsemblPlants"/>
        </authorList>
    </citation>
    <scope>IDENTIFICATION</scope>
    <source>
        <strain evidence="11">subsp. malaccensis</strain>
    </source>
</reference>
<name>A0A804IN85_MUSAM</name>
<dbReference type="Pfam" id="PF04030">
    <property type="entry name" value="ALO"/>
    <property type="match status" value="1"/>
</dbReference>
<dbReference type="Pfam" id="PF01565">
    <property type="entry name" value="FAD_binding_4"/>
    <property type="match status" value="1"/>
</dbReference>
<dbReference type="OMA" id="YGMISPY"/>
<feature type="chain" id="PRO_5033923176" description="L-gulonolactone oxidase" evidence="8">
    <location>
        <begin position="27"/>
        <end position="578"/>
    </location>
</feature>
<dbReference type="InterPro" id="IPR010030">
    <property type="entry name" value="GULO_Plant"/>
</dbReference>
<dbReference type="GO" id="GO:0016020">
    <property type="term" value="C:membrane"/>
    <property type="evidence" value="ECO:0007669"/>
    <property type="project" value="InterPro"/>
</dbReference>
<dbReference type="GO" id="GO:0071949">
    <property type="term" value="F:FAD binding"/>
    <property type="evidence" value="ECO:0007669"/>
    <property type="project" value="InterPro"/>
</dbReference>
<dbReference type="InterPro" id="IPR006094">
    <property type="entry name" value="Oxid_FAD_bind_N"/>
</dbReference>
<dbReference type="InterPro" id="IPR036318">
    <property type="entry name" value="FAD-bd_PCMH-like_sf"/>
</dbReference>
<comment type="similarity">
    <text evidence="2">Belongs to the oxygen-dependent FAD-linked oxidoreductase family.</text>
</comment>
<dbReference type="Proteomes" id="UP000012960">
    <property type="component" value="Unplaced"/>
</dbReference>
<evidence type="ECO:0000256" key="4">
    <source>
        <dbReference type="ARBA" id="ARBA00022644"/>
    </source>
</evidence>
<feature type="domain" description="FAD-binding PCMH-type" evidence="9">
    <location>
        <begin position="49"/>
        <end position="233"/>
    </location>
</feature>
<evidence type="ECO:0000313" key="10">
    <source>
        <dbReference type="EMBL" id="CAG1841781.1"/>
    </source>
</evidence>
<dbReference type="OrthoDB" id="610608at2759"/>
<evidence type="ECO:0000256" key="5">
    <source>
        <dbReference type="ARBA" id="ARBA00022729"/>
    </source>
</evidence>
<dbReference type="Gene3D" id="3.30.465.10">
    <property type="match status" value="1"/>
</dbReference>
<evidence type="ECO:0000256" key="2">
    <source>
        <dbReference type="ARBA" id="ARBA00005466"/>
    </source>
</evidence>
<dbReference type="Gene3D" id="3.30.70.2520">
    <property type="match status" value="1"/>
</dbReference>
<dbReference type="SUPFAM" id="SSF56176">
    <property type="entry name" value="FAD-binding/transporter-associated domain-like"/>
    <property type="match status" value="1"/>
</dbReference>
<dbReference type="UniPathway" id="UPA00132"/>
<dbReference type="SMR" id="A0A804IN85"/>
<organism evidence="11 12">
    <name type="scientific">Musa acuminata subsp. malaccensis</name>
    <name type="common">Wild banana</name>
    <name type="synonym">Musa malaccensis</name>
    <dbReference type="NCBI Taxonomy" id="214687"/>
    <lineage>
        <taxon>Eukaryota</taxon>
        <taxon>Viridiplantae</taxon>
        <taxon>Streptophyta</taxon>
        <taxon>Embryophyta</taxon>
        <taxon>Tracheophyta</taxon>
        <taxon>Spermatophyta</taxon>
        <taxon>Magnoliopsida</taxon>
        <taxon>Liliopsida</taxon>
        <taxon>Zingiberales</taxon>
        <taxon>Musaceae</taxon>
        <taxon>Musa</taxon>
    </lineage>
</organism>
<dbReference type="NCBIfam" id="TIGR01677">
    <property type="entry name" value="pln_FAD_oxido"/>
    <property type="match status" value="1"/>
</dbReference>
<dbReference type="Pfam" id="PF22906">
    <property type="entry name" value="GULLO2-like_3rd"/>
    <property type="match status" value="1"/>
</dbReference>
<dbReference type="EMBL" id="HG996469">
    <property type="protein sequence ID" value="CAG1841781.1"/>
    <property type="molecule type" value="Genomic_DNA"/>
</dbReference>
<dbReference type="InterPro" id="IPR055154">
    <property type="entry name" value="GULLO2-like_C"/>
</dbReference>
<dbReference type="InterPro" id="IPR050432">
    <property type="entry name" value="FAD-linked_Oxidoreductases_BP"/>
</dbReference>
<comment type="pathway">
    <text evidence="1">Cofactor biosynthesis; L-ascorbate biosynthesis.</text>
</comment>
<evidence type="ECO:0000313" key="11">
    <source>
        <dbReference type="EnsemblPlants" id="Ma04_p10500.1"/>
    </source>
</evidence>
<evidence type="ECO:0000256" key="3">
    <source>
        <dbReference type="ARBA" id="ARBA00013121"/>
    </source>
</evidence>
<evidence type="ECO:0000256" key="8">
    <source>
        <dbReference type="SAM" id="SignalP"/>
    </source>
</evidence>
<dbReference type="FunFam" id="3.30.465.10:FF:000033">
    <property type="entry name" value="L-gulonolactone oxidase 5"/>
    <property type="match status" value="1"/>
</dbReference>
<dbReference type="PANTHER" id="PTHR13878">
    <property type="entry name" value="GULONOLACTONE OXIDASE"/>
    <property type="match status" value="1"/>
</dbReference>
<evidence type="ECO:0000256" key="1">
    <source>
        <dbReference type="ARBA" id="ARBA00005147"/>
    </source>
</evidence>
<keyword evidence="5 8" id="KW-0732">Signal</keyword>
<dbReference type="GO" id="GO:0003885">
    <property type="term" value="F:D-arabinono-1,4-lactone oxidase activity"/>
    <property type="evidence" value="ECO:0007669"/>
    <property type="project" value="InterPro"/>
</dbReference>
<keyword evidence="12" id="KW-1185">Reference proteome</keyword>
<dbReference type="InParanoid" id="A0A804IN85"/>
<dbReference type="InterPro" id="IPR016166">
    <property type="entry name" value="FAD-bd_PCMH"/>
</dbReference>
<reference evidence="10" key="1">
    <citation type="submission" date="2021-03" db="EMBL/GenBank/DDBJ databases">
        <authorList>
            <consortium name="Genoscope - CEA"/>
            <person name="William W."/>
        </authorList>
    </citation>
    <scope>NUCLEOTIDE SEQUENCE</scope>
    <source>
        <strain evidence="10">Doubled-haploid Pahang</strain>
    </source>
</reference>
<comment type="catalytic activity">
    <reaction evidence="7">
        <text>L-gulono-1,4-lactone + O2 = L-ascorbate + H2O2 + H(+)</text>
        <dbReference type="Rhea" id="RHEA:32363"/>
        <dbReference type="ChEBI" id="CHEBI:15378"/>
        <dbReference type="ChEBI" id="CHEBI:15379"/>
        <dbReference type="ChEBI" id="CHEBI:16240"/>
        <dbReference type="ChEBI" id="CHEBI:17587"/>
        <dbReference type="ChEBI" id="CHEBI:38290"/>
        <dbReference type="EC" id="1.1.3.8"/>
    </reaction>
</comment>
<dbReference type="InterPro" id="IPR007173">
    <property type="entry name" value="ALO_C"/>
</dbReference>
<proteinExistence type="inferred from homology"/>
<feature type="signal peptide" evidence="8">
    <location>
        <begin position="1"/>
        <end position="26"/>
    </location>
</feature>
<gene>
    <name evidence="10" type="ORF">GSMUA_115760.1</name>
</gene>
<dbReference type="GO" id="GO:0016491">
    <property type="term" value="F:oxidoreductase activity"/>
    <property type="evidence" value="ECO:0000318"/>
    <property type="project" value="GO_Central"/>
</dbReference>
<evidence type="ECO:0000256" key="7">
    <source>
        <dbReference type="ARBA" id="ARBA00048083"/>
    </source>
</evidence>
<dbReference type="GO" id="GO:0019853">
    <property type="term" value="P:L-ascorbic acid biosynthetic process"/>
    <property type="evidence" value="ECO:0007669"/>
    <property type="project" value="UniProtKB-UniPathway"/>
</dbReference>
<protein>
    <recommendedName>
        <fullName evidence="3">L-gulonolactone oxidase</fullName>
        <ecNumber evidence="3">1.1.3.8</ecNumber>
    </recommendedName>
</protein>
<sequence length="578" mass="63412">MASPIRALLLLLLLVVIGSNPYFTSAKPPAPPVRCNVTGCVLSNAYGAWGDRSECWVRSVVYPTNEEALRSAVAEANRNNLKAKVVSGFSHAIPKLACPPPENSVLISTAKYNTRIEVDVAGRTVTADSGVGLRDLIDKVEAAGLSLVASTYWEGVSVGGIISTGSHGSSWWGKGGAVHDHVVSLSMVIPAGESEGYAKVVRLLRGDPLFNAASVSLGLLGIISQVTLSLEPSFKRSITYSFHDDASFQDRLLDVARKHEFPDLTWFPSQHTVAFRFDDRVPSNASGDGINDFIGFQPNLMAVCAAIRATEKRYDESRNRRGKCVTAAAELEYRRLAGNGLKNNGIFTGYPVVGRQGKMQTSGSCQHSPEADSLRTCPWDPRGKGLFFYETTAIFSPPKFMDFIHDVKQLRDLKPENFCGVDNYNGFLIRFIKKSDALLGQPEDSIVLDFNYYRADDPSTPRLNQDVWEEVEQMAFMKHGARPHWAKNRRVAFLGVHRKYPGFSNFLAAKNQSDPGGMFQSPWWDEVVSGQGSNTGNGCALEGQCICAEDEHCSPSKGYLCRPGLVYKEARVCRYTTG</sequence>
<accession>A0A804IN85</accession>
<keyword evidence="6" id="KW-0560">Oxidoreductase</keyword>
<dbReference type="InterPro" id="IPR016169">
    <property type="entry name" value="FAD-bd_PCMH_sub2"/>
</dbReference>
<dbReference type="PROSITE" id="PS51387">
    <property type="entry name" value="FAD_PCMH"/>
    <property type="match status" value="1"/>
</dbReference>
<dbReference type="GO" id="GO:0050105">
    <property type="term" value="F:L-gulonolactone oxidase activity"/>
    <property type="evidence" value="ECO:0007669"/>
    <property type="project" value="UniProtKB-EC"/>
</dbReference>
<evidence type="ECO:0000259" key="9">
    <source>
        <dbReference type="PROSITE" id="PS51387"/>
    </source>
</evidence>
<evidence type="ECO:0000256" key="6">
    <source>
        <dbReference type="ARBA" id="ARBA00023002"/>
    </source>
</evidence>
<dbReference type="EnsemblPlants" id="Ma04_t10500.1">
    <property type="protein sequence ID" value="Ma04_p10500.1"/>
    <property type="gene ID" value="Ma04_g10500"/>
</dbReference>
<dbReference type="FunCoup" id="A0A804IN85">
    <property type="interactions" value="380"/>
</dbReference>
<keyword evidence="4" id="KW-0060">Ascorbate biosynthesis</keyword>
<dbReference type="AlphaFoldDB" id="A0A804IN85"/>
<evidence type="ECO:0000313" key="12">
    <source>
        <dbReference type="Proteomes" id="UP000012960"/>
    </source>
</evidence>
<dbReference type="Gramene" id="Ma04_t10500.1">
    <property type="protein sequence ID" value="Ma04_p10500.1"/>
    <property type="gene ID" value="Ma04_g10500"/>
</dbReference>
<dbReference type="EC" id="1.1.3.8" evidence="3"/>
<dbReference type="PANTHER" id="PTHR13878:SF125">
    <property type="entry name" value="L-GULONOLACTONE OXIDASE 3"/>
    <property type="match status" value="1"/>
</dbReference>